<keyword evidence="5" id="KW-0547">Nucleotide-binding</keyword>
<proteinExistence type="inferred from homology"/>
<evidence type="ECO:0000313" key="5">
    <source>
        <dbReference type="EMBL" id="ANY78720.1"/>
    </source>
</evidence>
<keyword evidence="5" id="KW-0067">ATP-binding</keyword>
<dbReference type="InterPro" id="IPR006059">
    <property type="entry name" value="SBP"/>
</dbReference>
<organism evidence="5">
    <name type="scientific">Microvirga ossetica</name>
    <dbReference type="NCBI Taxonomy" id="1882682"/>
    <lineage>
        <taxon>Bacteria</taxon>
        <taxon>Pseudomonadati</taxon>
        <taxon>Pseudomonadota</taxon>
        <taxon>Alphaproteobacteria</taxon>
        <taxon>Hyphomicrobiales</taxon>
        <taxon>Methylobacteriaceae</taxon>
        <taxon>Microvirga</taxon>
    </lineage>
</organism>
<dbReference type="OrthoDB" id="5897001at2"/>
<dbReference type="RefSeq" id="WP_099509719.1">
    <property type="nucleotide sequence ID" value="NZ_CP016616.1"/>
</dbReference>
<evidence type="ECO:0000256" key="2">
    <source>
        <dbReference type="ARBA" id="ARBA00008520"/>
    </source>
</evidence>
<feature type="chain" id="PRO_5008535882" evidence="4">
    <location>
        <begin position="31"/>
        <end position="426"/>
    </location>
</feature>
<dbReference type="InterPro" id="IPR006311">
    <property type="entry name" value="TAT_signal"/>
</dbReference>
<comment type="subcellular location">
    <subcellularLocation>
        <location evidence="1">Periplasm</location>
    </subcellularLocation>
</comment>
<protein>
    <submittedName>
        <fullName evidence="5">ABC transporter ATP-binding protein</fullName>
    </submittedName>
</protein>
<comment type="similarity">
    <text evidence="2">Belongs to the bacterial solute-binding protein 1 family.</text>
</comment>
<dbReference type="PANTHER" id="PTHR43649:SF11">
    <property type="entry name" value="ABC TRANSPORTER SUBSTRATE-BINDING PROTEIN YESO-RELATED"/>
    <property type="match status" value="1"/>
</dbReference>
<keyword evidence="4" id="KW-0732">Signal</keyword>
<dbReference type="GO" id="GO:0042597">
    <property type="term" value="C:periplasmic space"/>
    <property type="evidence" value="ECO:0007669"/>
    <property type="project" value="UniProtKB-SubCell"/>
</dbReference>
<dbReference type="InterPro" id="IPR050490">
    <property type="entry name" value="Bact_solute-bd_prot1"/>
</dbReference>
<dbReference type="CDD" id="cd13585">
    <property type="entry name" value="PBP2_TMBP_like"/>
    <property type="match status" value="1"/>
</dbReference>
<dbReference type="AlphaFoldDB" id="A0A1B2EFG5"/>
<dbReference type="EMBL" id="CP016616">
    <property type="protein sequence ID" value="ANY78720.1"/>
    <property type="molecule type" value="Genomic_DNA"/>
</dbReference>
<evidence type="ECO:0000256" key="1">
    <source>
        <dbReference type="ARBA" id="ARBA00004418"/>
    </source>
</evidence>
<dbReference type="PROSITE" id="PS51318">
    <property type="entry name" value="TAT"/>
    <property type="match status" value="1"/>
</dbReference>
<dbReference type="SUPFAM" id="SSF53850">
    <property type="entry name" value="Periplasmic binding protein-like II"/>
    <property type="match status" value="1"/>
</dbReference>
<dbReference type="KEGG" id="moc:BB934_11175"/>
<dbReference type="PANTHER" id="PTHR43649">
    <property type="entry name" value="ARABINOSE-BINDING PROTEIN-RELATED"/>
    <property type="match status" value="1"/>
</dbReference>
<keyword evidence="3" id="KW-0574">Periplasm</keyword>
<evidence type="ECO:0000256" key="3">
    <source>
        <dbReference type="ARBA" id="ARBA00022764"/>
    </source>
</evidence>
<dbReference type="Pfam" id="PF13416">
    <property type="entry name" value="SBP_bac_8"/>
    <property type="match status" value="1"/>
</dbReference>
<evidence type="ECO:0000256" key="4">
    <source>
        <dbReference type="SAM" id="SignalP"/>
    </source>
</evidence>
<dbReference type="GO" id="GO:0005524">
    <property type="term" value="F:ATP binding"/>
    <property type="evidence" value="ECO:0007669"/>
    <property type="project" value="UniProtKB-KW"/>
</dbReference>
<reference evidence="5" key="1">
    <citation type="submission" date="2016-07" db="EMBL/GenBank/DDBJ databases">
        <title>Microvirga ossetica sp. nov. a new species of rhizobia isolated from root nodules of the legume species Vicia alpestris Steven originated from North Ossetia region in the Caucasus.</title>
        <authorList>
            <person name="Safronova V.I."/>
            <person name="Kuznetsova I.G."/>
            <person name="Sazanova A.L."/>
            <person name="Belimov A."/>
            <person name="Andronov E."/>
            <person name="Osledkin Y.S."/>
            <person name="Onishchuk O.P."/>
            <person name="Kurchak O.N."/>
            <person name="Shaposhnikov A.I."/>
            <person name="Willems A."/>
            <person name="Tikhonovich I.A."/>
        </authorList>
    </citation>
    <scope>NUCLEOTIDE SEQUENCE [LARGE SCALE GENOMIC DNA]</scope>
    <source>
        <strain evidence="5">V5/3M</strain>
    </source>
</reference>
<accession>A0A1B2EFG5</accession>
<dbReference type="Gene3D" id="3.40.190.10">
    <property type="entry name" value="Periplasmic binding protein-like II"/>
    <property type="match status" value="2"/>
</dbReference>
<sequence>MTHDFNRRTLLKAALGSAGLSAFGSLPAFAQDSRIRLYWWGSKERSDRTLKAVSLYQDRNTGVKIDGETLAWGDYWPRLATQAAGRNAPDLIQMDYRYVAEYARRGALLPLDEFVGKSLDISDFDKASLDSCKVDGKLYGINLGNNSNAMIYNKAAFQKAGVAEPVDVNWDKFFELAAAVTKAHNGEYYGTSDGSGEESPYENWLRQRGKALFTEDGKLGLDEKDATDWFAMWAKARETKACPPADLQALDKNNIETNLLTQGRAACAFNHSNQYVGYQVLNKNPLGITMYPQGAGPSPGHYLKPSMMWSIYARTKVADPVVKFANFTVKDVEGAKLLGVERGVPASPKIREAVSAELDAMGKLVVDFISHVTPKVGPIPPAPPKGAGEIQTMLRRISEQVGFGRLSVADGGKQYVSEAQAILSRA</sequence>
<name>A0A1B2EFG5_9HYPH</name>
<gene>
    <name evidence="5" type="ORF">BB934_11175</name>
</gene>
<feature type="signal peptide" evidence="4">
    <location>
        <begin position="1"/>
        <end position="30"/>
    </location>
</feature>